<gene>
    <name evidence="1" type="ORF">CYMTET_13656</name>
</gene>
<proteinExistence type="predicted"/>
<keyword evidence="2" id="KW-1185">Reference proteome</keyword>
<dbReference type="AlphaFoldDB" id="A0AAE0LB73"/>
<evidence type="ECO:0000313" key="1">
    <source>
        <dbReference type="EMBL" id="KAK3278405.1"/>
    </source>
</evidence>
<dbReference type="EMBL" id="LGRX02005465">
    <property type="protein sequence ID" value="KAK3278405.1"/>
    <property type="molecule type" value="Genomic_DNA"/>
</dbReference>
<reference evidence="1 2" key="1">
    <citation type="journal article" date="2015" name="Genome Biol. Evol.">
        <title>Comparative Genomics of a Bacterivorous Green Alga Reveals Evolutionary Causalities and Consequences of Phago-Mixotrophic Mode of Nutrition.</title>
        <authorList>
            <person name="Burns J.A."/>
            <person name="Paasch A."/>
            <person name="Narechania A."/>
            <person name="Kim E."/>
        </authorList>
    </citation>
    <scope>NUCLEOTIDE SEQUENCE [LARGE SCALE GENOMIC DNA]</scope>
    <source>
        <strain evidence="1 2">PLY_AMNH</strain>
    </source>
</reference>
<organism evidence="1 2">
    <name type="scientific">Cymbomonas tetramitiformis</name>
    <dbReference type="NCBI Taxonomy" id="36881"/>
    <lineage>
        <taxon>Eukaryota</taxon>
        <taxon>Viridiplantae</taxon>
        <taxon>Chlorophyta</taxon>
        <taxon>Pyramimonadophyceae</taxon>
        <taxon>Pyramimonadales</taxon>
        <taxon>Pyramimonadaceae</taxon>
        <taxon>Cymbomonas</taxon>
    </lineage>
</organism>
<dbReference type="Proteomes" id="UP001190700">
    <property type="component" value="Unassembled WGS sequence"/>
</dbReference>
<sequence length="362" mass="39435">MNELKAQARIAKPPARCQIECQISGAAKMATTQGELLVLILSNGMPFGDLSAIIDGLKTSSKSIGSHKRRELYWQAYTDLSSKVAGMDGAANCFLMYRLGSDGEGEVELAELTKRQRGLVGGGCEVLGHKIKPADDPTSKNWCLAFCEDEAPRALEDLMAGEPCIYLTAEGVYVATRYKRALCKGLSGPLKTLKDVEKVVSELAPEKPLKSVSFLANDPPARNSYNVFLAGPSNLGPDLPPMIGHVATTSTSEIYDYFCHRRNSYLIAEAGKLIAQLQTDVAKNQTPIISAGSTKEATIAYKNALMKRVYVHESMKKFVDRVRSDGQVEIFVIAGDVTDSDFGRFGSLVFELFYRVDLTTLG</sequence>
<protein>
    <submittedName>
        <fullName evidence="1">Uncharacterized protein</fullName>
    </submittedName>
</protein>
<name>A0AAE0LB73_9CHLO</name>
<evidence type="ECO:0000313" key="2">
    <source>
        <dbReference type="Proteomes" id="UP001190700"/>
    </source>
</evidence>
<comment type="caution">
    <text evidence="1">The sequence shown here is derived from an EMBL/GenBank/DDBJ whole genome shotgun (WGS) entry which is preliminary data.</text>
</comment>
<accession>A0AAE0LB73</accession>